<gene>
    <name evidence="3" type="ordered locus">Hneap_2126</name>
</gene>
<evidence type="ECO:0000259" key="2">
    <source>
        <dbReference type="Pfam" id="PF00535"/>
    </source>
</evidence>
<name>D0KW40_HALNC</name>
<comment type="similarity">
    <text evidence="1">Belongs to the glycosyltransferase 2 family. WaaE/KdtX subfamily.</text>
</comment>
<dbReference type="SUPFAM" id="SSF53448">
    <property type="entry name" value="Nucleotide-diphospho-sugar transferases"/>
    <property type="match status" value="1"/>
</dbReference>
<feature type="domain" description="Glycosyltransferase 2-like" evidence="2">
    <location>
        <begin position="18"/>
        <end position="136"/>
    </location>
</feature>
<reference evidence="3 4" key="1">
    <citation type="submission" date="2009-10" db="EMBL/GenBank/DDBJ databases">
        <title>Complete sequence of Halothiobacillus neapolitanus c2.</title>
        <authorList>
            <consortium name="US DOE Joint Genome Institute"/>
            <person name="Lucas S."/>
            <person name="Copeland A."/>
            <person name="Lapidus A."/>
            <person name="Glavina del Rio T."/>
            <person name="Tice H."/>
            <person name="Bruce D."/>
            <person name="Goodwin L."/>
            <person name="Pitluck S."/>
            <person name="Davenport K."/>
            <person name="Brettin T."/>
            <person name="Detter J.C."/>
            <person name="Han C."/>
            <person name="Tapia R."/>
            <person name="Larimer F."/>
            <person name="Land M."/>
            <person name="Hauser L."/>
            <person name="Kyrpides N."/>
            <person name="Mikhailova N."/>
            <person name="Kerfeld C."/>
            <person name="Cannon G."/>
            <person name="Heinhort S."/>
        </authorList>
    </citation>
    <scope>NUCLEOTIDE SEQUENCE [LARGE SCALE GENOMIC DNA]</scope>
    <source>
        <strain evidence="4">ATCC 23641 / c2</strain>
    </source>
</reference>
<dbReference type="CAZy" id="GT2">
    <property type="family name" value="Glycosyltransferase Family 2"/>
</dbReference>
<accession>D0KW40</accession>
<dbReference type="Proteomes" id="UP000009102">
    <property type="component" value="Chromosome"/>
</dbReference>
<evidence type="ECO:0000313" key="4">
    <source>
        <dbReference type="Proteomes" id="UP000009102"/>
    </source>
</evidence>
<dbReference type="InterPro" id="IPR029044">
    <property type="entry name" value="Nucleotide-diphossugar_trans"/>
</dbReference>
<dbReference type="HOGENOM" id="CLU_065962_1_0_6"/>
<dbReference type="EMBL" id="CP001801">
    <property type="protein sequence ID" value="ACX96943.1"/>
    <property type="molecule type" value="Genomic_DNA"/>
</dbReference>
<proteinExistence type="inferred from homology"/>
<dbReference type="GO" id="GO:0016740">
    <property type="term" value="F:transferase activity"/>
    <property type="evidence" value="ECO:0007669"/>
    <property type="project" value="UniProtKB-KW"/>
</dbReference>
<keyword evidence="3" id="KW-0808">Transferase</keyword>
<protein>
    <submittedName>
        <fullName evidence="3">Glycosyl transferase family 2</fullName>
    </submittedName>
</protein>
<evidence type="ECO:0000256" key="1">
    <source>
        <dbReference type="ARBA" id="ARBA00038494"/>
    </source>
</evidence>
<dbReference type="Pfam" id="PF00535">
    <property type="entry name" value="Glycos_transf_2"/>
    <property type="match status" value="1"/>
</dbReference>
<dbReference type="eggNOG" id="COG0463">
    <property type="taxonomic scope" value="Bacteria"/>
</dbReference>
<dbReference type="OrthoDB" id="9815923at2"/>
<dbReference type="KEGG" id="hna:Hneap_2126"/>
<evidence type="ECO:0000313" key="3">
    <source>
        <dbReference type="EMBL" id="ACX96943.1"/>
    </source>
</evidence>
<organism evidence="3 4">
    <name type="scientific">Halothiobacillus neapolitanus (strain ATCC 23641 / DSM 15147 / CIP 104769 / NCIMB 8539 / c2)</name>
    <name type="common">Thiobacillus neapolitanus</name>
    <dbReference type="NCBI Taxonomy" id="555778"/>
    <lineage>
        <taxon>Bacteria</taxon>
        <taxon>Pseudomonadati</taxon>
        <taxon>Pseudomonadota</taxon>
        <taxon>Gammaproteobacteria</taxon>
        <taxon>Chromatiales</taxon>
        <taxon>Halothiobacillaceae</taxon>
        <taxon>Halothiobacillus</taxon>
    </lineage>
</organism>
<sequence length="277" mass="31258">MNDMAATVRDQRDGAPVSVFLITKNCAQWLDDVLSAVSGFAEIVIVDSGSTDETLAIAKRHGAHVVHQEFLGYGQQKQVALDLCTQPWVLNLDGDEVIDAELRDAIIELVQRDDPNVMGGQVRFRDWFIGVPASKHTRAISRVRLWRRGRGRFLSEQIVHESVQLDTSGQIEHLPGWVEHYGVESVALRVQKINHYSTMRAELDASRGKKPSALKLFTIFPLRFLKNYLLRRAFLDGRRGLIQAMASAYYSFLIEAKKFEAAERARLGLSSQHKDKS</sequence>
<dbReference type="Gene3D" id="3.90.550.10">
    <property type="entry name" value="Spore Coat Polysaccharide Biosynthesis Protein SpsA, Chain A"/>
    <property type="match status" value="1"/>
</dbReference>
<keyword evidence="4" id="KW-1185">Reference proteome</keyword>
<dbReference type="STRING" id="555778.Hneap_2126"/>
<dbReference type="InterPro" id="IPR001173">
    <property type="entry name" value="Glyco_trans_2-like"/>
</dbReference>
<dbReference type="RefSeq" id="WP_012824975.1">
    <property type="nucleotide sequence ID" value="NC_013422.1"/>
</dbReference>
<dbReference type="CDD" id="cd02511">
    <property type="entry name" value="Beta4Glucosyltransferase"/>
    <property type="match status" value="1"/>
</dbReference>
<dbReference type="PANTHER" id="PTHR43630:SF2">
    <property type="entry name" value="GLYCOSYLTRANSFERASE"/>
    <property type="match status" value="1"/>
</dbReference>
<dbReference type="PANTHER" id="PTHR43630">
    <property type="entry name" value="POLY-BETA-1,6-N-ACETYL-D-GLUCOSAMINE SYNTHASE"/>
    <property type="match status" value="1"/>
</dbReference>
<dbReference type="AlphaFoldDB" id="D0KW40"/>